<gene>
    <name evidence="3" type="ORF">DYB25_000173</name>
    <name evidence="4" type="ORF">DYB30_000439</name>
    <name evidence="6" type="ORF">DYB31_000008</name>
    <name evidence="2" type="ORF">DYB36_000147</name>
    <name evidence="5" type="ORF">DYB38_003192</name>
</gene>
<evidence type="ECO:0000313" key="2">
    <source>
        <dbReference type="EMBL" id="RHX99406.1"/>
    </source>
</evidence>
<reference evidence="7 8" key="1">
    <citation type="submission" date="2018-08" db="EMBL/GenBank/DDBJ databases">
        <title>Aphanomyces genome sequencing and annotation.</title>
        <authorList>
            <person name="Minardi D."/>
            <person name="Oidtmann B."/>
            <person name="Van Der Giezen M."/>
            <person name="Studholme D.J."/>
        </authorList>
    </citation>
    <scope>NUCLEOTIDE SEQUENCE [LARGE SCALE GENOMIC DNA]</scope>
    <source>
        <strain evidence="6 9">197901</strain>
        <strain evidence="4 11">D2</strain>
        <strain evidence="2 7">Kv</strain>
        <strain evidence="5 8">SA</strain>
        <strain evidence="3 10">Yx</strain>
    </source>
</reference>
<dbReference type="EMBL" id="QUTE01000635">
    <property type="protein sequence ID" value="RHZ41604.1"/>
    <property type="molecule type" value="Genomic_DNA"/>
</dbReference>
<dbReference type="InterPro" id="IPR025714">
    <property type="entry name" value="Methyltranfer_dom"/>
</dbReference>
<evidence type="ECO:0000313" key="8">
    <source>
        <dbReference type="Proteomes" id="UP000265716"/>
    </source>
</evidence>
<dbReference type="Proteomes" id="UP000266239">
    <property type="component" value="Unassembled WGS sequence"/>
</dbReference>
<dbReference type="Gene3D" id="3.40.50.150">
    <property type="entry name" value="Vaccinia Virus protein VP39"/>
    <property type="match status" value="1"/>
</dbReference>
<dbReference type="SUPFAM" id="SSF53335">
    <property type="entry name" value="S-adenosyl-L-methionine-dependent methyltransferases"/>
    <property type="match status" value="1"/>
</dbReference>
<dbReference type="Proteomes" id="UP000266196">
    <property type="component" value="Unassembled WGS sequence"/>
</dbReference>
<accession>A0A397B466</accession>
<dbReference type="Pfam" id="PF13847">
    <property type="entry name" value="Methyltransf_31"/>
    <property type="match status" value="1"/>
</dbReference>
<dbReference type="EMBL" id="QUSZ01009202">
    <property type="protein sequence ID" value="RHX99406.1"/>
    <property type="molecule type" value="Genomic_DNA"/>
</dbReference>
<protein>
    <recommendedName>
        <fullName evidence="1">Methyltransferase domain-containing protein</fullName>
    </recommendedName>
</protein>
<proteinExistence type="predicted"/>
<dbReference type="EMBL" id="QUTD01004907">
    <property type="protein sequence ID" value="RHY65356.1"/>
    <property type="molecule type" value="Genomic_DNA"/>
</dbReference>
<name>A0A397B466_APHAT</name>
<evidence type="ECO:0000313" key="9">
    <source>
        <dbReference type="Proteomes" id="UP000266196"/>
    </source>
</evidence>
<evidence type="ECO:0000259" key="1">
    <source>
        <dbReference type="Pfam" id="PF13847"/>
    </source>
</evidence>
<feature type="domain" description="Methyltransferase" evidence="1">
    <location>
        <begin position="71"/>
        <end position="207"/>
    </location>
</feature>
<dbReference type="InterPro" id="IPR029063">
    <property type="entry name" value="SAM-dependent_MTases_sf"/>
</dbReference>
<dbReference type="AlphaFoldDB" id="A0A397B466"/>
<evidence type="ECO:0000313" key="10">
    <source>
        <dbReference type="Proteomes" id="UP000266239"/>
    </source>
</evidence>
<evidence type="ECO:0000313" key="3">
    <source>
        <dbReference type="EMBL" id="RHY14984.1"/>
    </source>
</evidence>
<dbReference type="Proteomes" id="UP000265716">
    <property type="component" value="Unassembled WGS sequence"/>
</dbReference>
<dbReference type="EMBL" id="QUTA01005605">
    <property type="protein sequence ID" value="RHY14984.1"/>
    <property type="molecule type" value="Genomic_DNA"/>
</dbReference>
<dbReference type="EMBL" id="QUTC01002546">
    <property type="protein sequence ID" value="RHY73772.1"/>
    <property type="molecule type" value="Genomic_DNA"/>
</dbReference>
<evidence type="ECO:0000313" key="5">
    <source>
        <dbReference type="EMBL" id="RHY73772.1"/>
    </source>
</evidence>
<dbReference type="Proteomes" id="UP000265427">
    <property type="component" value="Unassembled WGS sequence"/>
</dbReference>
<organism evidence="3 10">
    <name type="scientific">Aphanomyces astaci</name>
    <name type="common">Crayfish plague agent</name>
    <dbReference type="NCBI Taxonomy" id="112090"/>
    <lineage>
        <taxon>Eukaryota</taxon>
        <taxon>Sar</taxon>
        <taxon>Stramenopiles</taxon>
        <taxon>Oomycota</taxon>
        <taxon>Saprolegniomycetes</taxon>
        <taxon>Saprolegniales</taxon>
        <taxon>Verrucalvaceae</taxon>
        <taxon>Aphanomyces</taxon>
    </lineage>
</organism>
<evidence type="ECO:0000313" key="11">
    <source>
        <dbReference type="Proteomes" id="UP000266643"/>
    </source>
</evidence>
<dbReference type="Proteomes" id="UP000266643">
    <property type="component" value="Unassembled WGS sequence"/>
</dbReference>
<evidence type="ECO:0000313" key="6">
    <source>
        <dbReference type="EMBL" id="RHZ41604.1"/>
    </source>
</evidence>
<dbReference type="VEuPathDB" id="FungiDB:H257_02629"/>
<feature type="non-terminal residue" evidence="3">
    <location>
        <position position="1"/>
    </location>
</feature>
<evidence type="ECO:0000313" key="4">
    <source>
        <dbReference type="EMBL" id="RHY65356.1"/>
    </source>
</evidence>
<sequence length="211" mass="23465">TDFPCTLTEDGESSSSGVAMACLACMHCSRVHCSRLNPSFNQMHLEWLCWLVIRQTTSCSVVVNRTTTVGAAQVVFSDYNHEVIELATIPNTQRNATTDKATFYSGDWHLMSEHMAQANHGTDVEFDLILSAETIYTESVSVELFKTIRRHLKRRGGVALVAAKSYYFGTGGSVHHFKSLVSQDATMVAHTVWESNDARSNVREILQLAFV</sequence>
<evidence type="ECO:0000313" key="7">
    <source>
        <dbReference type="Proteomes" id="UP000265427"/>
    </source>
</evidence>
<comment type="caution">
    <text evidence="3">The sequence shown here is derived from an EMBL/GenBank/DDBJ whole genome shotgun (WGS) entry which is preliminary data.</text>
</comment>